<evidence type="ECO:0000256" key="5">
    <source>
        <dbReference type="ARBA" id="ARBA00023136"/>
    </source>
</evidence>
<name>A0A2I1PBE3_9MICO</name>
<reference evidence="8 9" key="1">
    <citation type="submission" date="2017-12" db="EMBL/GenBank/DDBJ databases">
        <title>Phylogenetic diversity of female urinary microbiome.</title>
        <authorList>
            <person name="Thomas-White K."/>
            <person name="Wolfe A.J."/>
        </authorList>
    </citation>
    <scope>NUCLEOTIDE SEQUENCE [LARGE SCALE GENOMIC DNA]</scope>
    <source>
        <strain evidence="8 9">UMB1298</strain>
    </source>
</reference>
<keyword evidence="2" id="KW-1003">Cell membrane</keyword>
<gene>
    <name evidence="8" type="ORF">CYJ76_04625</name>
</gene>
<dbReference type="AlphaFoldDB" id="A0A2I1PBE3"/>
<organism evidence="8 9">
    <name type="scientific">Kytococcus schroeteri</name>
    <dbReference type="NCBI Taxonomy" id="138300"/>
    <lineage>
        <taxon>Bacteria</taxon>
        <taxon>Bacillati</taxon>
        <taxon>Actinomycetota</taxon>
        <taxon>Actinomycetes</taxon>
        <taxon>Micrococcales</taxon>
        <taxon>Kytococcaceae</taxon>
        <taxon>Kytococcus</taxon>
    </lineage>
</organism>
<keyword evidence="3 6" id="KW-0812">Transmembrane</keyword>
<proteinExistence type="predicted"/>
<protein>
    <submittedName>
        <fullName evidence="8">Pilus assembly protein TadB</fullName>
    </submittedName>
</protein>
<accession>A0A2I1PBE3</accession>
<comment type="subcellular location">
    <subcellularLocation>
        <location evidence="1">Cell membrane</location>
        <topology evidence="1">Multi-pass membrane protein</topology>
    </subcellularLocation>
</comment>
<evidence type="ECO:0000256" key="6">
    <source>
        <dbReference type="SAM" id="Phobius"/>
    </source>
</evidence>
<evidence type="ECO:0000256" key="2">
    <source>
        <dbReference type="ARBA" id="ARBA00022475"/>
    </source>
</evidence>
<feature type="transmembrane region" description="Helical" evidence="6">
    <location>
        <begin position="107"/>
        <end position="127"/>
    </location>
</feature>
<evidence type="ECO:0000313" key="9">
    <source>
        <dbReference type="Proteomes" id="UP000234206"/>
    </source>
</evidence>
<feature type="domain" description="Type II secretion system protein GspF" evidence="7">
    <location>
        <begin position="173"/>
        <end position="298"/>
    </location>
</feature>
<evidence type="ECO:0000256" key="4">
    <source>
        <dbReference type="ARBA" id="ARBA00022989"/>
    </source>
</evidence>
<dbReference type="InterPro" id="IPR018076">
    <property type="entry name" value="T2SS_GspF_dom"/>
</dbReference>
<evidence type="ECO:0000256" key="1">
    <source>
        <dbReference type="ARBA" id="ARBA00004651"/>
    </source>
</evidence>
<keyword evidence="4 6" id="KW-1133">Transmembrane helix</keyword>
<dbReference type="RefSeq" id="WP_070703934.1">
    <property type="nucleotide sequence ID" value="NZ_JBHLVH010000004.1"/>
</dbReference>
<evidence type="ECO:0000256" key="3">
    <source>
        <dbReference type="ARBA" id="ARBA00022692"/>
    </source>
</evidence>
<sequence>MSWSWPGAAVGMLVGLGLLLVLYGVPRWRTPSLAMRVDPYVRDEPAPVRLFNLAPHEQLTVHHVVDPVTRRLGARLGEWLGGEEVLVRRLERAGLVPDVPGYRAQQAVLACVFAAAGAALGVLLWSTGRAAPLLAPALGLSGAVAGVLLRDHLLSRRLARRERRVVEEFPAIAELLALAVAAGESASAALERVARLSRGELSRELTQALAEARAGASLPVALEGIADRTGVPSVARFVDGVIIAVERGTPLAEVLRAQATDAREAARQAIIAEGGRREILMMIPVVFLVLPVTVVFAMFPGLAALQVNL</sequence>
<dbReference type="Pfam" id="PF00482">
    <property type="entry name" value="T2SSF"/>
    <property type="match status" value="1"/>
</dbReference>
<dbReference type="GO" id="GO:0005886">
    <property type="term" value="C:plasma membrane"/>
    <property type="evidence" value="ECO:0007669"/>
    <property type="project" value="UniProtKB-SubCell"/>
</dbReference>
<feature type="transmembrane region" description="Helical" evidence="6">
    <location>
        <begin position="279"/>
        <end position="299"/>
    </location>
</feature>
<feature type="transmembrane region" description="Helical" evidence="6">
    <location>
        <begin position="133"/>
        <end position="154"/>
    </location>
</feature>
<evidence type="ECO:0000259" key="7">
    <source>
        <dbReference type="Pfam" id="PF00482"/>
    </source>
</evidence>
<feature type="transmembrane region" description="Helical" evidence="6">
    <location>
        <begin position="6"/>
        <end position="25"/>
    </location>
</feature>
<dbReference type="Proteomes" id="UP000234206">
    <property type="component" value="Unassembled WGS sequence"/>
</dbReference>
<comment type="caution">
    <text evidence="8">The sequence shown here is derived from an EMBL/GenBank/DDBJ whole genome shotgun (WGS) entry which is preliminary data.</text>
</comment>
<keyword evidence="9" id="KW-1185">Reference proteome</keyword>
<dbReference type="OrthoDB" id="5185234at2"/>
<keyword evidence="5 6" id="KW-0472">Membrane</keyword>
<evidence type="ECO:0000313" key="8">
    <source>
        <dbReference type="EMBL" id="PKZ41947.1"/>
    </source>
</evidence>
<dbReference type="PANTHER" id="PTHR35007:SF2">
    <property type="entry name" value="PILUS ASSEMBLE PROTEIN"/>
    <property type="match status" value="1"/>
</dbReference>
<dbReference type="PANTHER" id="PTHR35007">
    <property type="entry name" value="INTEGRAL MEMBRANE PROTEIN-RELATED"/>
    <property type="match status" value="1"/>
</dbReference>
<dbReference type="EMBL" id="PKIZ01000007">
    <property type="protein sequence ID" value="PKZ41947.1"/>
    <property type="molecule type" value="Genomic_DNA"/>
</dbReference>